<accession>A0ABR6I209</accession>
<sequence>MSEAFASKCVVVTGAGPVEGARVMPVNMNPFQTLNSNRS</sequence>
<evidence type="ECO:0000313" key="1">
    <source>
        <dbReference type="EMBL" id="MBB3776919.1"/>
    </source>
</evidence>
<organism evidence="1 2">
    <name type="scientific">Erythrobacter ramosus</name>
    <dbReference type="NCBI Taxonomy" id="35811"/>
    <lineage>
        <taxon>Bacteria</taxon>
        <taxon>Pseudomonadati</taxon>
        <taxon>Pseudomonadota</taxon>
        <taxon>Alphaproteobacteria</taxon>
        <taxon>Sphingomonadales</taxon>
        <taxon>Erythrobacteraceae</taxon>
        <taxon>Erythrobacter/Porphyrobacter group</taxon>
        <taxon>Erythrobacter</taxon>
    </lineage>
</organism>
<name>A0ABR6I209_9SPHN</name>
<reference evidence="1 2" key="1">
    <citation type="submission" date="2020-08" db="EMBL/GenBank/DDBJ databases">
        <title>Genomic Encyclopedia of Type Strains, Phase IV (KMG-IV): sequencing the most valuable type-strain genomes for metagenomic binning, comparative biology and taxonomic classification.</title>
        <authorList>
            <person name="Goeker M."/>
        </authorList>
    </citation>
    <scope>NUCLEOTIDE SEQUENCE [LARGE SCALE GENOMIC DNA]</scope>
    <source>
        <strain evidence="1 2">DSM 8510</strain>
    </source>
</reference>
<proteinExistence type="predicted"/>
<protein>
    <submittedName>
        <fullName evidence="1">Uncharacterized protein</fullName>
    </submittedName>
</protein>
<comment type="caution">
    <text evidence="1">The sequence shown here is derived from an EMBL/GenBank/DDBJ whole genome shotgun (WGS) entry which is preliminary data.</text>
</comment>
<dbReference type="Proteomes" id="UP000548685">
    <property type="component" value="Unassembled WGS sequence"/>
</dbReference>
<dbReference type="EMBL" id="JACICE010000004">
    <property type="protein sequence ID" value="MBB3776919.1"/>
    <property type="molecule type" value="Genomic_DNA"/>
</dbReference>
<keyword evidence="2" id="KW-1185">Reference proteome</keyword>
<gene>
    <name evidence="1" type="ORF">FHS52_002912</name>
</gene>
<evidence type="ECO:0000313" key="2">
    <source>
        <dbReference type="Proteomes" id="UP000548685"/>
    </source>
</evidence>